<dbReference type="InterPro" id="IPR052924">
    <property type="entry name" value="OsmC/Ohr_hydroprdx_reductase"/>
</dbReference>
<accession>A0A0F9MPV0</accession>
<dbReference type="AlphaFoldDB" id="A0A0F9MPV0"/>
<protein>
    <recommendedName>
        <fullName evidence="2">OsmC family protein</fullName>
    </recommendedName>
</protein>
<sequence length="176" mass="19578">MLNRINIEVFKETIENSERDPSSSIKNLKIEGKWRLDAQDGPQFETILNTEKAGEILVQSDETIILGGGGTAPNPVQYCIGGLLACYSATFIKWASMDGIIFKSFKIRGTAKMDLSAALGLSENPPLQNLRMELIIESDASMEKLLEINEIAKKRCPGYYCLTHAIIPEIDIKRNE</sequence>
<dbReference type="SUPFAM" id="SSF82784">
    <property type="entry name" value="OsmC-like"/>
    <property type="match status" value="1"/>
</dbReference>
<name>A0A0F9MPV0_9ZZZZ</name>
<organism evidence="1">
    <name type="scientific">marine sediment metagenome</name>
    <dbReference type="NCBI Taxonomy" id="412755"/>
    <lineage>
        <taxon>unclassified sequences</taxon>
        <taxon>metagenomes</taxon>
        <taxon>ecological metagenomes</taxon>
    </lineage>
</organism>
<dbReference type="Gene3D" id="3.30.300.20">
    <property type="match status" value="1"/>
</dbReference>
<gene>
    <name evidence="1" type="ORF">LCGC14_1433020</name>
</gene>
<dbReference type="Pfam" id="PF02566">
    <property type="entry name" value="OsmC"/>
    <property type="match status" value="1"/>
</dbReference>
<comment type="caution">
    <text evidence="1">The sequence shown here is derived from an EMBL/GenBank/DDBJ whole genome shotgun (WGS) entry which is preliminary data.</text>
</comment>
<dbReference type="PANTHER" id="PTHR35368:SF1">
    <property type="entry name" value="HYDROPEROXIDE REDUCTASE"/>
    <property type="match status" value="1"/>
</dbReference>
<evidence type="ECO:0008006" key="2">
    <source>
        <dbReference type="Google" id="ProtNLM"/>
    </source>
</evidence>
<dbReference type="InterPro" id="IPR003718">
    <property type="entry name" value="OsmC/Ohr_fam"/>
</dbReference>
<dbReference type="InterPro" id="IPR015946">
    <property type="entry name" value="KH_dom-like_a/b"/>
</dbReference>
<dbReference type="PANTHER" id="PTHR35368">
    <property type="entry name" value="HYDROPEROXIDE REDUCTASE"/>
    <property type="match status" value="1"/>
</dbReference>
<dbReference type="InterPro" id="IPR036102">
    <property type="entry name" value="OsmC/Ohrsf"/>
</dbReference>
<evidence type="ECO:0000313" key="1">
    <source>
        <dbReference type="EMBL" id="KKM71202.1"/>
    </source>
</evidence>
<proteinExistence type="predicted"/>
<dbReference type="EMBL" id="LAZR01009681">
    <property type="protein sequence ID" value="KKM71202.1"/>
    <property type="molecule type" value="Genomic_DNA"/>
</dbReference>
<reference evidence="1" key="1">
    <citation type="journal article" date="2015" name="Nature">
        <title>Complex archaea that bridge the gap between prokaryotes and eukaryotes.</title>
        <authorList>
            <person name="Spang A."/>
            <person name="Saw J.H."/>
            <person name="Jorgensen S.L."/>
            <person name="Zaremba-Niedzwiedzka K."/>
            <person name="Martijn J."/>
            <person name="Lind A.E."/>
            <person name="van Eijk R."/>
            <person name="Schleper C."/>
            <person name="Guy L."/>
            <person name="Ettema T.J."/>
        </authorList>
    </citation>
    <scope>NUCLEOTIDE SEQUENCE</scope>
</reference>